<protein>
    <submittedName>
        <fullName evidence="2">Uncharacterized protein</fullName>
    </submittedName>
</protein>
<feature type="non-terminal residue" evidence="2">
    <location>
        <position position="1"/>
    </location>
</feature>
<organism evidence="2">
    <name type="scientific">marine sediment metagenome</name>
    <dbReference type="NCBI Taxonomy" id="412755"/>
    <lineage>
        <taxon>unclassified sequences</taxon>
        <taxon>metagenomes</taxon>
        <taxon>ecological metagenomes</taxon>
    </lineage>
</organism>
<name>A0A0F9FW98_9ZZZZ</name>
<dbReference type="EMBL" id="LAZR01022249">
    <property type="protein sequence ID" value="KKL82546.1"/>
    <property type="molecule type" value="Genomic_DNA"/>
</dbReference>
<feature type="compositionally biased region" description="Acidic residues" evidence="1">
    <location>
        <begin position="1"/>
        <end position="10"/>
    </location>
</feature>
<comment type="caution">
    <text evidence="2">The sequence shown here is derived from an EMBL/GenBank/DDBJ whole genome shotgun (WGS) entry which is preliminary data.</text>
</comment>
<accession>A0A0F9FW98</accession>
<gene>
    <name evidence="2" type="ORF">LCGC14_1983690</name>
</gene>
<evidence type="ECO:0000256" key="1">
    <source>
        <dbReference type="SAM" id="MobiDB-lite"/>
    </source>
</evidence>
<evidence type="ECO:0000313" key="2">
    <source>
        <dbReference type="EMBL" id="KKL82546.1"/>
    </source>
</evidence>
<dbReference type="AlphaFoldDB" id="A0A0F9FW98"/>
<proteinExistence type="predicted"/>
<sequence length="22" mass="2444">AVSVIIEDEPAGMRSTEIPHYE</sequence>
<feature type="region of interest" description="Disordered" evidence="1">
    <location>
        <begin position="1"/>
        <end position="22"/>
    </location>
</feature>
<reference evidence="2" key="1">
    <citation type="journal article" date="2015" name="Nature">
        <title>Complex archaea that bridge the gap between prokaryotes and eukaryotes.</title>
        <authorList>
            <person name="Spang A."/>
            <person name="Saw J.H."/>
            <person name="Jorgensen S.L."/>
            <person name="Zaremba-Niedzwiedzka K."/>
            <person name="Martijn J."/>
            <person name="Lind A.E."/>
            <person name="van Eijk R."/>
            <person name="Schleper C."/>
            <person name="Guy L."/>
            <person name="Ettema T.J."/>
        </authorList>
    </citation>
    <scope>NUCLEOTIDE SEQUENCE</scope>
</reference>